<dbReference type="NCBIfam" id="TIGR00231">
    <property type="entry name" value="small_GTP"/>
    <property type="match status" value="1"/>
</dbReference>
<dbReference type="PROSITE" id="PS51419">
    <property type="entry name" value="RAB"/>
    <property type="match status" value="1"/>
</dbReference>
<accession>A0A077ZRH3</accession>
<dbReference type="EMBL" id="CCKQ01000835">
    <property type="protein sequence ID" value="CDW71935.1"/>
    <property type="molecule type" value="Genomic_DNA"/>
</dbReference>
<keyword evidence="5" id="KW-1185">Reference proteome</keyword>
<dbReference type="PRINTS" id="PR00449">
    <property type="entry name" value="RASTRNSFRMNG"/>
</dbReference>
<dbReference type="CDD" id="cd00154">
    <property type="entry name" value="Rab"/>
    <property type="match status" value="1"/>
</dbReference>
<dbReference type="GO" id="GO:0003924">
    <property type="term" value="F:GTPase activity"/>
    <property type="evidence" value="ECO:0007669"/>
    <property type="project" value="InterPro"/>
</dbReference>
<dbReference type="InterPro" id="IPR005225">
    <property type="entry name" value="Small_GTP-bd"/>
</dbReference>
<reference evidence="4 5" key="1">
    <citation type="submission" date="2014-06" db="EMBL/GenBank/DDBJ databases">
        <authorList>
            <person name="Swart Estienne"/>
        </authorList>
    </citation>
    <scope>NUCLEOTIDE SEQUENCE [LARGE SCALE GENOMIC DNA]</scope>
    <source>
        <strain evidence="4 5">130c</strain>
    </source>
</reference>
<dbReference type="InterPro" id="IPR050227">
    <property type="entry name" value="Rab"/>
</dbReference>
<dbReference type="SMART" id="SM00174">
    <property type="entry name" value="RHO"/>
    <property type="match status" value="1"/>
</dbReference>
<dbReference type="FunFam" id="3.40.50.300:FF:001329">
    <property type="entry name" value="Small GTP-binding protein, putative"/>
    <property type="match status" value="1"/>
</dbReference>
<dbReference type="InParanoid" id="A0A077ZRH3"/>
<feature type="region of interest" description="Disordered" evidence="3">
    <location>
        <begin position="148"/>
        <end position="175"/>
    </location>
</feature>
<dbReference type="SUPFAM" id="SSF52540">
    <property type="entry name" value="P-loop containing nucleoside triphosphate hydrolases"/>
    <property type="match status" value="1"/>
</dbReference>
<name>A0A077ZRH3_STYLE</name>
<dbReference type="Proteomes" id="UP000039865">
    <property type="component" value="Unassembled WGS sequence"/>
</dbReference>
<evidence type="ECO:0000313" key="4">
    <source>
        <dbReference type="EMBL" id="CDW71935.1"/>
    </source>
</evidence>
<dbReference type="Pfam" id="PF00071">
    <property type="entry name" value="Ras"/>
    <property type="match status" value="1"/>
</dbReference>
<dbReference type="InterPro" id="IPR001806">
    <property type="entry name" value="Small_GTPase"/>
</dbReference>
<dbReference type="SMART" id="SM00175">
    <property type="entry name" value="RAB"/>
    <property type="match status" value="1"/>
</dbReference>
<evidence type="ECO:0000313" key="5">
    <source>
        <dbReference type="Proteomes" id="UP000039865"/>
    </source>
</evidence>
<dbReference type="Gene3D" id="3.40.50.300">
    <property type="entry name" value="P-loop containing nucleotide triphosphate hydrolases"/>
    <property type="match status" value="1"/>
</dbReference>
<dbReference type="PROSITE" id="PS51421">
    <property type="entry name" value="RAS"/>
    <property type="match status" value="1"/>
</dbReference>
<dbReference type="PROSITE" id="PS51420">
    <property type="entry name" value="RHO"/>
    <property type="match status" value="1"/>
</dbReference>
<protein>
    <submittedName>
        <fullName evidence="4">Rab gtpase</fullName>
    </submittedName>
</protein>
<sequence>MATIGLDYVSTTYKSPNSEDIAVKIWDTAGQERFKTITYSFYKQAHGVIVTFDVTNQVSFTNVKTWLESIYQHADPSITKVLVGNKIDLEDDRKVSSEEAKSLADQHKMKYFETSAKLNRNIDELMQHLMERVYQKMFTDVTEDSRGKSVVISKKDHRRQEQNGKNKNGGGGCCK</sequence>
<dbReference type="SMART" id="SM00173">
    <property type="entry name" value="RAS"/>
    <property type="match status" value="1"/>
</dbReference>
<gene>
    <name evidence="4" type="primary">Contig2919.g3121</name>
    <name evidence="4" type="ORF">STYLEM_886</name>
</gene>
<dbReference type="AlphaFoldDB" id="A0A077ZRH3"/>
<dbReference type="OrthoDB" id="9989112at2759"/>
<keyword evidence="1" id="KW-0547">Nucleotide-binding</keyword>
<evidence type="ECO:0000256" key="2">
    <source>
        <dbReference type="ARBA" id="ARBA00023134"/>
    </source>
</evidence>
<dbReference type="GO" id="GO:0005525">
    <property type="term" value="F:GTP binding"/>
    <property type="evidence" value="ECO:0007669"/>
    <property type="project" value="UniProtKB-KW"/>
</dbReference>
<dbReference type="PANTHER" id="PTHR47977">
    <property type="entry name" value="RAS-RELATED PROTEIN RAB"/>
    <property type="match status" value="1"/>
</dbReference>
<organism evidence="4 5">
    <name type="scientific">Stylonychia lemnae</name>
    <name type="common">Ciliate</name>
    <dbReference type="NCBI Taxonomy" id="5949"/>
    <lineage>
        <taxon>Eukaryota</taxon>
        <taxon>Sar</taxon>
        <taxon>Alveolata</taxon>
        <taxon>Ciliophora</taxon>
        <taxon>Intramacronucleata</taxon>
        <taxon>Spirotrichea</taxon>
        <taxon>Stichotrichia</taxon>
        <taxon>Sporadotrichida</taxon>
        <taxon>Oxytrichidae</taxon>
        <taxon>Stylonychinae</taxon>
        <taxon>Stylonychia</taxon>
    </lineage>
</organism>
<dbReference type="InterPro" id="IPR027417">
    <property type="entry name" value="P-loop_NTPase"/>
</dbReference>
<dbReference type="OMA" id="HLMERVY"/>
<evidence type="ECO:0000256" key="3">
    <source>
        <dbReference type="SAM" id="MobiDB-lite"/>
    </source>
</evidence>
<evidence type="ECO:0000256" key="1">
    <source>
        <dbReference type="ARBA" id="ARBA00022741"/>
    </source>
</evidence>
<proteinExistence type="predicted"/>
<keyword evidence="2" id="KW-0342">GTP-binding</keyword>